<keyword evidence="3" id="KW-1185">Reference proteome</keyword>
<accession>A0ABW2GHY1</accession>
<organism evidence="2 3">
    <name type="scientific">Streptomyces polyrhachis</name>
    <dbReference type="NCBI Taxonomy" id="1282885"/>
    <lineage>
        <taxon>Bacteria</taxon>
        <taxon>Bacillati</taxon>
        <taxon>Actinomycetota</taxon>
        <taxon>Actinomycetes</taxon>
        <taxon>Kitasatosporales</taxon>
        <taxon>Streptomycetaceae</taxon>
        <taxon>Streptomyces</taxon>
    </lineage>
</organism>
<evidence type="ECO:0000313" key="3">
    <source>
        <dbReference type="Proteomes" id="UP001596413"/>
    </source>
</evidence>
<dbReference type="Pfam" id="PF01370">
    <property type="entry name" value="Epimerase"/>
    <property type="match status" value="1"/>
</dbReference>
<dbReference type="InterPro" id="IPR001509">
    <property type="entry name" value="Epimerase_deHydtase"/>
</dbReference>
<dbReference type="PANTHER" id="PTHR43245">
    <property type="entry name" value="BIFUNCTIONAL POLYMYXIN RESISTANCE PROTEIN ARNA"/>
    <property type="match status" value="1"/>
</dbReference>
<feature type="domain" description="NAD-dependent epimerase/dehydratase" evidence="1">
    <location>
        <begin position="11"/>
        <end position="251"/>
    </location>
</feature>
<name>A0ABW2GHY1_9ACTN</name>
<sequence>MSLHRLAGSTVLVTGAGGLIGSRVTARLRELGARPISVCKLDAYPPEVYRRRVGIDPDDPDFVVGDIAEPSLVRHAMRGCDYVIHAAACTRAPVAAIDANVSGTQHVLDAAARSGSVRRLVFVSSASVYGNGTSGPAPTRFTEDAAVHPVSVYGTSKVWGEYQTAAVLGAADVSYAVVRYFSVYGEPQVVKEGSHSWVVAWFAMRAALGLPLHLNGGGAQIRDFVHVDDIATGTLHALAAPGAHRQTVNIGTGVATTIRQVAELVARYHSGCDLVETPMPPGDPEGGYASLTHMIKTLGWRPGITAPEGVARYVRWLTRTPDAIPAWLRHEAAA</sequence>
<evidence type="ECO:0000259" key="1">
    <source>
        <dbReference type="Pfam" id="PF01370"/>
    </source>
</evidence>
<reference evidence="3" key="1">
    <citation type="journal article" date="2019" name="Int. J. Syst. Evol. Microbiol.">
        <title>The Global Catalogue of Microorganisms (GCM) 10K type strain sequencing project: providing services to taxonomists for standard genome sequencing and annotation.</title>
        <authorList>
            <consortium name="The Broad Institute Genomics Platform"/>
            <consortium name="The Broad Institute Genome Sequencing Center for Infectious Disease"/>
            <person name="Wu L."/>
            <person name="Ma J."/>
        </authorList>
    </citation>
    <scope>NUCLEOTIDE SEQUENCE [LARGE SCALE GENOMIC DNA]</scope>
    <source>
        <strain evidence="3">CGMCC 1.13681</strain>
    </source>
</reference>
<protein>
    <submittedName>
        <fullName evidence="2">NAD-dependent epimerase/dehydratase family protein</fullName>
    </submittedName>
</protein>
<comment type="caution">
    <text evidence="2">The sequence shown here is derived from an EMBL/GenBank/DDBJ whole genome shotgun (WGS) entry which is preliminary data.</text>
</comment>
<dbReference type="Proteomes" id="UP001596413">
    <property type="component" value="Unassembled WGS sequence"/>
</dbReference>
<gene>
    <name evidence="2" type="ORF">ACFQLX_19715</name>
</gene>
<dbReference type="EMBL" id="JBHSZO010000033">
    <property type="protein sequence ID" value="MFC7220373.1"/>
    <property type="molecule type" value="Genomic_DNA"/>
</dbReference>
<dbReference type="RefSeq" id="WP_386417006.1">
    <property type="nucleotide sequence ID" value="NZ_JBHSZO010000033.1"/>
</dbReference>
<dbReference type="SUPFAM" id="SSF51735">
    <property type="entry name" value="NAD(P)-binding Rossmann-fold domains"/>
    <property type="match status" value="1"/>
</dbReference>
<dbReference type="Gene3D" id="3.40.50.720">
    <property type="entry name" value="NAD(P)-binding Rossmann-like Domain"/>
    <property type="match status" value="1"/>
</dbReference>
<dbReference type="InterPro" id="IPR050177">
    <property type="entry name" value="Lipid_A_modif_metabolic_enz"/>
</dbReference>
<dbReference type="PANTHER" id="PTHR43245:SF13">
    <property type="entry name" value="UDP-D-APIOSE_UDP-D-XYLOSE SYNTHASE 2"/>
    <property type="match status" value="1"/>
</dbReference>
<dbReference type="InterPro" id="IPR036291">
    <property type="entry name" value="NAD(P)-bd_dom_sf"/>
</dbReference>
<proteinExistence type="predicted"/>
<evidence type="ECO:0000313" key="2">
    <source>
        <dbReference type="EMBL" id="MFC7220373.1"/>
    </source>
</evidence>